<reference evidence="2" key="1">
    <citation type="submission" date="2021-10" db="EMBL/GenBank/DDBJ databases">
        <title>Tropical sea cucumber genome reveals ecological adaptation and Cuvierian tubules defense mechanism.</title>
        <authorList>
            <person name="Chen T."/>
        </authorList>
    </citation>
    <scope>NUCLEOTIDE SEQUENCE</scope>
    <source>
        <strain evidence="2">Nanhai2018</strain>
        <tissue evidence="2">Muscle</tissue>
    </source>
</reference>
<dbReference type="Proteomes" id="UP001152320">
    <property type="component" value="Chromosome 1"/>
</dbReference>
<evidence type="ECO:0000259" key="1">
    <source>
        <dbReference type="Pfam" id="PF21787"/>
    </source>
</evidence>
<dbReference type="AlphaFoldDB" id="A0A9Q1HLV9"/>
<accession>A0A9Q1HLV9</accession>
<dbReference type="InterPro" id="IPR048365">
    <property type="entry name" value="TNP-like_RNaseH_N"/>
</dbReference>
<proteinExistence type="predicted"/>
<feature type="domain" description="Transposable element P transposase-like RNase H" evidence="1">
    <location>
        <begin position="13"/>
        <end position="87"/>
    </location>
</feature>
<comment type="caution">
    <text evidence="2">The sequence shown here is derived from an EMBL/GenBank/DDBJ whole genome shotgun (WGS) entry which is preliminary data.</text>
</comment>
<keyword evidence="3" id="KW-1185">Reference proteome</keyword>
<dbReference type="Pfam" id="PF21787">
    <property type="entry name" value="TNP-like_RNaseH_N"/>
    <property type="match status" value="1"/>
</dbReference>
<sequence length="155" mass="17614">MEKFERRFKGMGQEDQQLASHVLLFMVHGLTSGMNFPMAYFATTNVTGAQLTETSLKCIKALELMGLKVLCLTSDGASSNRKLYEMLSGDSGKEKPEHKAPNLFERGKDLYFICDVPHLLKTIRNNFENSNWNHKTRKLVVSNLKHKPLCYIKSS</sequence>
<name>A0A9Q1HLV9_HOLLE</name>
<evidence type="ECO:0000313" key="2">
    <source>
        <dbReference type="EMBL" id="KAJ8050263.1"/>
    </source>
</evidence>
<dbReference type="OrthoDB" id="2441813at2759"/>
<evidence type="ECO:0000313" key="3">
    <source>
        <dbReference type="Proteomes" id="UP001152320"/>
    </source>
</evidence>
<organism evidence="2 3">
    <name type="scientific">Holothuria leucospilota</name>
    <name type="common">Black long sea cucumber</name>
    <name type="synonym">Mertensiothuria leucospilota</name>
    <dbReference type="NCBI Taxonomy" id="206669"/>
    <lineage>
        <taxon>Eukaryota</taxon>
        <taxon>Metazoa</taxon>
        <taxon>Echinodermata</taxon>
        <taxon>Eleutherozoa</taxon>
        <taxon>Echinozoa</taxon>
        <taxon>Holothuroidea</taxon>
        <taxon>Aspidochirotacea</taxon>
        <taxon>Aspidochirotida</taxon>
        <taxon>Holothuriidae</taxon>
        <taxon>Holothuria</taxon>
    </lineage>
</organism>
<protein>
    <recommendedName>
        <fullName evidence="1">Transposable element P transposase-like RNase H domain-containing protein</fullName>
    </recommendedName>
</protein>
<dbReference type="EMBL" id="JAIZAY010000001">
    <property type="protein sequence ID" value="KAJ8050263.1"/>
    <property type="molecule type" value="Genomic_DNA"/>
</dbReference>
<gene>
    <name evidence="2" type="ORF">HOLleu_03397</name>
</gene>